<keyword evidence="4" id="KW-1185">Reference proteome</keyword>
<keyword evidence="1" id="KW-1133">Transmembrane helix</keyword>
<organism evidence="3 4">
    <name type="scientific">Neodothiora populina</name>
    <dbReference type="NCBI Taxonomy" id="2781224"/>
    <lineage>
        <taxon>Eukaryota</taxon>
        <taxon>Fungi</taxon>
        <taxon>Dikarya</taxon>
        <taxon>Ascomycota</taxon>
        <taxon>Pezizomycotina</taxon>
        <taxon>Dothideomycetes</taxon>
        <taxon>Dothideomycetidae</taxon>
        <taxon>Dothideales</taxon>
        <taxon>Dothioraceae</taxon>
        <taxon>Neodothiora</taxon>
    </lineage>
</organism>
<keyword evidence="1" id="KW-0812">Transmembrane</keyword>
<feature type="chain" id="PRO_5047090188" evidence="2">
    <location>
        <begin position="17"/>
        <end position="272"/>
    </location>
</feature>
<proteinExistence type="predicted"/>
<evidence type="ECO:0000256" key="1">
    <source>
        <dbReference type="SAM" id="Phobius"/>
    </source>
</evidence>
<evidence type="ECO:0000256" key="2">
    <source>
        <dbReference type="SAM" id="SignalP"/>
    </source>
</evidence>
<evidence type="ECO:0000313" key="3">
    <source>
        <dbReference type="EMBL" id="KAL1305210.1"/>
    </source>
</evidence>
<protein>
    <submittedName>
        <fullName evidence="3">Uncharacterized protein</fullName>
    </submittedName>
</protein>
<dbReference type="Proteomes" id="UP001562354">
    <property type="component" value="Unassembled WGS sequence"/>
</dbReference>
<feature type="transmembrane region" description="Helical" evidence="1">
    <location>
        <begin position="228"/>
        <end position="247"/>
    </location>
</feature>
<reference evidence="3 4" key="1">
    <citation type="submission" date="2024-07" db="EMBL/GenBank/DDBJ databases">
        <title>Draft sequence of the Neodothiora populina.</title>
        <authorList>
            <person name="Drown D.D."/>
            <person name="Schuette U.S."/>
            <person name="Buechlein A.B."/>
            <person name="Rusch D.R."/>
            <person name="Winton L.W."/>
            <person name="Adams G.A."/>
        </authorList>
    </citation>
    <scope>NUCLEOTIDE SEQUENCE [LARGE SCALE GENOMIC DNA]</scope>
    <source>
        <strain evidence="3 4">CPC 39397</strain>
    </source>
</reference>
<keyword evidence="1" id="KW-0472">Membrane</keyword>
<dbReference type="GeneID" id="95975830"/>
<keyword evidence="2" id="KW-0732">Signal</keyword>
<sequence length="272" mass="28770">MRFSPVVLALPTVALAAEQVPLMDQVKGWFNKATQAISSSVPSAPSMPSVPNVNPVNAAAAKVADLSVERVTLENYKEVLVPGATTTTSASGIDNVMLLITGGNKTCFGVCGHAEAEWNKSIPLIAASKEPPRLVVLNCETDPVLCNAWAAGPPTVMYMQLPKPLEDQSTPATSVYSIALNRTSVTAGEIAAIHTDAKYAEKAPYEGYFHPFDGQLAQYGLAIPFGYAVYYFNMVPSWAMMVGISFLSRTFMSKKAAGARPARPAAAAAAAQ</sequence>
<evidence type="ECO:0000313" key="4">
    <source>
        <dbReference type="Proteomes" id="UP001562354"/>
    </source>
</evidence>
<dbReference type="RefSeq" id="XP_069201483.1">
    <property type="nucleotide sequence ID" value="XM_069341408.1"/>
</dbReference>
<comment type="caution">
    <text evidence="3">The sequence shown here is derived from an EMBL/GenBank/DDBJ whole genome shotgun (WGS) entry which is preliminary data.</text>
</comment>
<name>A0ABR3PGL4_9PEZI</name>
<gene>
    <name evidence="3" type="ORF">AAFC00_002128</name>
</gene>
<feature type="signal peptide" evidence="2">
    <location>
        <begin position="1"/>
        <end position="16"/>
    </location>
</feature>
<dbReference type="EMBL" id="JBFMKM010000007">
    <property type="protein sequence ID" value="KAL1305210.1"/>
    <property type="molecule type" value="Genomic_DNA"/>
</dbReference>
<accession>A0ABR3PGL4</accession>